<keyword evidence="3" id="KW-0540">Nuclease</keyword>
<organism evidence="3 4">
    <name type="scientific">Pseudokineococcus lusitanus</name>
    <dbReference type="NCBI Taxonomy" id="763993"/>
    <lineage>
        <taxon>Bacteria</taxon>
        <taxon>Bacillati</taxon>
        <taxon>Actinomycetota</taxon>
        <taxon>Actinomycetes</taxon>
        <taxon>Kineosporiales</taxon>
        <taxon>Kineosporiaceae</taxon>
        <taxon>Pseudokineococcus</taxon>
    </lineage>
</organism>
<comment type="caution">
    <text evidence="3">The sequence shown here is derived from an EMBL/GenBank/DDBJ whole genome shotgun (WGS) entry which is preliminary data.</text>
</comment>
<feature type="chain" id="PRO_5018079078" evidence="1">
    <location>
        <begin position="21"/>
        <end position="258"/>
    </location>
</feature>
<dbReference type="Proteomes" id="UP000276232">
    <property type="component" value="Unassembled WGS sequence"/>
</dbReference>
<dbReference type="GO" id="GO:0004519">
    <property type="term" value="F:endonuclease activity"/>
    <property type="evidence" value="ECO:0007669"/>
    <property type="project" value="UniProtKB-KW"/>
</dbReference>
<keyword evidence="3" id="KW-0378">Hydrolase</keyword>
<dbReference type="InterPro" id="IPR005135">
    <property type="entry name" value="Endo/exonuclease/phosphatase"/>
</dbReference>
<reference evidence="3 4" key="1">
    <citation type="journal article" date="2015" name="Stand. Genomic Sci.">
        <title>Genomic Encyclopedia of Bacterial and Archaeal Type Strains, Phase III: the genomes of soil and plant-associated and newly described type strains.</title>
        <authorList>
            <person name="Whitman W.B."/>
            <person name="Woyke T."/>
            <person name="Klenk H.P."/>
            <person name="Zhou Y."/>
            <person name="Lilburn T.G."/>
            <person name="Beck B.J."/>
            <person name="De Vos P."/>
            <person name="Vandamme P."/>
            <person name="Eisen J.A."/>
            <person name="Garrity G."/>
            <person name="Hugenholtz P."/>
            <person name="Kyrpides N.C."/>
        </authorList>
    </citation>
    <scope>NUCLEOTIDE SEQUENCE [LARGE SCALE GENOMIC DNA]</scope>
    <source>
        <strain evidence="3 4">CECT 7306</strain>
    </source>
</reference>
<dbReference type="Gene3D" id="3.60.10.10">
    <property type="entry name" value="Endonuclease/exonuclease/phosphatase"/>
    <property type="match status" value="1"/>
</dbReference>
<accession>A0A3N1G9Z4</accession>
<dbReference type="GO" id="GO:0004527">
    <property type="term" value="F:exonuclease activity"/>
    <property type="evidence" value="ECO:0007669"/>
    <property type="project" value="UniProtKB-KW"/>
</dbReference>
<name>A0A3N1G9Z4_9ACTN</name>
<keyword evidence="3" id="KW-0255">Endonuclease</keyword>
<evidence type="ECO:0000313" key="3">
    <source>
        <dbReference type="EMBL" id="ROP27059.1"/>
    </source>
</evidence>
<keyword evidence="3" id="KW-0269">Exonuclease</keyword>
<dbReference type="InterPro" id="IPR036691">
    <property type="entry name" value="Endo/exonu/phosph_ase_sf"/>
</dbReference>
<gene>
    <name evidence="3" type="ORF">EDC03_2987</name>
</gene>
<evidence type="ECO:0000256" key="1">
    <source>
        <dbReference type="SAM" id="SignalP"/>
    </source>
</evidence>
<keyword evidence="4" id="KW-1185">Reference proteome</keyword>
<evidence type="ECO:0000313" key="4">
    <source>
        <dbReference type="Proteomes" id="UP000276232"/>
    </source>
</evidence>
<dbReference type="InParanoid" id="A0A3N1G9Z4"/>
<sequence length="258" mass="26068">MTAVLAAAALLAGGAPAASAATTPEPRRSASMLTMNLCLSGVAGCFGRTQYPAVVAEAVARVEEHAPDAVTLTEACSGDAEDVAAATGYDLAFSVVVYGGAPLPCRSPEGRGVFGLAVLTREAQVRVEEAPYAAQSGAEERRWACATTVDDLTACVTHLSTAGTPAARAANEAQCGELADVVAAQGTRRAVLVAGDVNRLAPCTPPGTWARTDAAAAQAPGIQHVYGTRAALAAGPAVVLPMTYTDHDGLLVGARRRG</sequence>
<dbReference type="EMBL" id="RJKN01000008">
    <property type="protein sequence ID" value="ROP27059.1"/>
    <property type="molecule type" value="Genomic_DNA"/>
</dbReference>
<protein>
    <submittedName>
        <fullName evidence="3">Endonuclease/exonuclease/phosphatase (EEP) superfamily protein YafD</fullName>
    </submittedName>
</protein>
<dbReference type="Pfam" id="PF03372">
    <property type="entry name" value="Exo_endo_phos"/>
    <property type="match status" value="1"/>
</dbReference>
<keyword evidence="1" id="KW-0732">Signal</keyword>
<dbReference type="SUPFAM" id="SSF56219">
    <property type="entry name" value="DNase I-like"/>
    <property type="match status" value="1"/>
</dbReference>
<dbReference type="AlphaFoldDB" id="A0A3N1G9Z4"/>
<proteinExistence type="predicted"/>
<feature type="domain" description="Endonuclease/exonuclease/phosphatase" evidence="2">
    <location>
        <begin position="55"/>
        <end position="229"/>
    </location>
</feature>
<evidence type="ECO:0000259" key="2">
    <source>
        <dbReference type="Pfam" id="PF03372"/>
    </source>
</evidence>
<feature type="signal peptide" evidence="1">
    <location>
        <begin position="1"/>
        <end position="20"/>
    </location>
</feature>